<accession>A0A078IV12</accession>
<dbReference type="EMBL" id="LK033232">
    <property type="protein sequence ID" value="CDY53731.1"/>
    <property type="molecule type" value="Genomic_DNA"/>
</dbReference>
<organism evidence="1 2">
    <name type="scientific">Brassica napus</name>
    <name type="common">Rape</name>
    <dbReference type="NCBI Taxonomy" id="3708"/>
    <lineage>
        <taxon>Eukaryota</taxon>
        <taxon>Viridiplantae</taxon>
        <taxon>Streptophyta</taxon>
        <taxon>Embryophyta</taxon>
        <taxon>Tracheophyta</taxon>
        <taxon>Spermatophyta</taxon>
        <taxon>Magnoliopsida</taxon>
        <taxon>eudicotyledons</taxon>
        <taxon>Gunneridae</taxon>
        <taxon>Pentapetalae</taxon>
        <taxon>rosids</taxon>
        <taxon>malvids</taxon>
        <taxon>Brassicales</taxon>
        <taxon>Brassicaceae</taxon>
        <taxon>Brassiceae</taxon>
        <taxon>Brassica</taxon>
    </lineage>
</organism>
<gene>
    <name evidence="1" type="primary">BnaA08g30150D</name>
    <name evidence="1" type="ORF">GSBRNA2T00011315001</name>
</gene>
<reference evidence="1 2" key="1">
    <citation type="journal article" date="2014" name="Science">
        <title>Plant genetics. Early allopolyploid evolution in the post-Neolithic Brassica napus oilseed genome.</title>
        <authorList>
            <person name="Chalhoub B."/>
            <person name="Denoeud F."/>
            <person name="Liu S."/>
            <person name="Parkin I.A."/>
            <person name="Tang H."/>
            <person name="Wang X."/>
            <person name="Chiquet J."/>
            <person name="Belcram H."/>
            <person name="Tong C."/>
            <person name="Samans B."/>
            <person name="Correa M."/>
            <person name="Da Silva C."/>
            <person name="Just J."/>
            <person name="Falentin C."/>
            <person name="Koh C.S."/>
            <person name="Le Clainche I."/>
            <person name="Bernard M."/>
            <person name="Bento P."/>
            <person name="Noel B."/>
            <person name="Labadie K."/>
            <person name="Alberti A."/>
            <person name="Charles M."/>
            <person name="Arnaud D."/>
            <person name="Guo H."/>
            <person name="Daviaud C."/>
            <person name="Alamery S."/>
            <person name="Jabbari K."/>
            <person name="Zhao M."/>
            <person name="Edger P.P."/>
            <person name="Chelaifa H."/>
            <person name="Tack D."/>
            <person name="Lassalle G."/>
            <person name="Mestiri I."/>
            <person name="Schnel N."/>
            <person name="Le Paslier M.C."/>
            <person name="Fan G."/>
            <person name="Renault V."/>
            <person name="Bayer P.E."/>
            <person name="Golicz A.A."/>
            <person name="Manoli S."/>
            <person name="Lee T.H."/>
            <person name="Thi V.H."/>
            <person name="Chalabi S."/>
            <person name="Hu Q."/>
            <person name="Fan C."/>
            <person name="Tollenaere R."/>
            <person name="Lu Y."/>
            <person name="Battail C."/>
            <person name="Shen J."/>
            <person name="Sidebottom C.H."/>
            <person name="Wang X."/>
            <person name="Canaguier A."/>
            <person name="Chauveau A."/>
            <person name="Berard A."/>
            <person name="Deniot G."/>
            <person name="Guan M."/>
            <person name="Liu Z."/>
            <person name="Sun F."/>
            <person name="Lim Y.P."/>
            <person name="Lyons E."/>
            <person name="Town C.D."/>
            <person name="Bancroft I."/>
            <person name="Wang X."/>
            <person name="Meng J."/>
            <person name="Ma J."/>
            <person name="Pires J.C."/>
            <person name="King G.J."/>
            <person name="Brunel D."/>
            <person name="Delourme R."/>
            <person name="Renard M."/>
            <person name="Aury J.M."/>
            <person name="Adams K.L."/>
            <person name="Batley J."/>
            <person name="Snowdon R.J."/>
            <person name="Tost J."/>
            <person name="Edwards D."/>
            <person name="Zhou Y."/>
            <person name="Hua W."/>
            <person name="Sharpe A.G."/>
            <person name="Paterson A.H."/>
            <person name="Guan C."/>
            <person name="Wincker P."/>
        </authorList>
    </citation>
    <scope>NUCLEOTIDE SEQUENCE [LARGE SCALE GENOMIC DNA]</scope>
    <source>
        <strain evidence="2">cv. Darmor-bzh</strain>
    </source>
</reference>
<keyword evidence="2" id="KW-1185">Reference proteome</keyword>
<evidence type="ECO:0000313" key="1">
    <source>
        <dbReference type="EMBL" id="CDY53731.1"/>
    </source>
</evidence>
<dbReference type="PaxDb" id="3708-A0A078IV12"/>
<dbReference type="AlphaFoldDB" id="A0A078IV12"/>
<proteinExistence type="predicted"/>
<sequence length="172" mass="19044">MDSIQRFRILFGISDILLFQLFQTTSLLHISGESHTRKPFSPQLDCNIWGKKLKSILTFSNLSLASRESLSVLRLVSPSLEPCLSVSTLLSLLGLSVSHSILSSIRFSLQSLGSLTLLDRRSSLVPPLTLASESSPIKEPSPAQALVSQLEFHSPRSKNIRLFFSDDSNYVL</sequence>
<name>A0A078IV12_BRANA</name>
<evidence type="ECO:0000313" key="2">
    <source>
        <dbReference type="Proteomes" id="UP000028999"/>
    </source>
</evidence>
<dbReference type="Proteomes" id="UP000028999">
    <property type="component" value="Unassembled WGS sequence"/>
</dbReference>
<protein>
    <submittedName>
        <fullName evidence="1">BnaA08g30150D protein</fullName>
    </submittedName>
</protein>
<dbReference type="Gramene" id="CDY53731">
    <property type="protein sequence ID" value="CDY53731"/>
    <property type="gene ID" value="GSBRNA2T00011315001"/>
</dbReference>